<dbReference type="Proteomes" id="UP000321261">
    <property type="component" value="Unassembled WGS sequence"/>
</dbReference>
<dbReference type="PANTHER" id="PTHR13812:SF19">
    <property type="entry name" value="KETIMINE REDUCTASE MU-CRYSTALLIN"/>
    <property type="match status" value="1"/>
</dbReference>
<dbReference type="PIRSF" id="PIRSF001439">
    <property type="entry name" value="CryM"/>
    <property type="match status" value="1"/>
</dbReference>
<dbReference type="InterPro" id="IPR003462">
    <property type="entry name" value="ODC_Mu_crystall"/>
</dbReference>
<evidence type="ECO:0000313" key="1">
    <source>
        <dbReference type="EMBL" id="TWF75211.1"/>
    </source>
</evidence>
<dbReference type="OrthoDB" id="3812704at2"/>
<accession>A0A561SK21</accession>
<dbReference type="SUPFAM" id="SSF51735">
    <property type="entry name" value="NAD(P)-binding Rossmann-fold domains"/>
    <property type="match status" value="1"/>
</dbReference>
<gene>
    <name evidence="1" type="ORF">FHX44_111095</name>
</gene>
<sequence>MRILSNADVEQVLTPGECLSALETAYVELAQGKGANRPRNHTYFPVEDERYPGFRFRFKSQEGGTVGSGVWALRITSDIAGVETLANGVQRRRLIPAAPGGRYVGLVTLYSLTTLQPLAVLHDSVIQKMRVGATSALGIRELAPTGVAVAGMFGSGWQAEAHLECLLMVRPEIEEVRVYSPTPANREKFAATWSERTGKRIVAVDDPRGAVEGCRIVTCATAAMDPCFDGAWLEPGSHVTAITSPDGTATRRELDDATFDKADRVVVLSREQVHHDKQYDILGPVERGRMGWDDIHELGDVLAGTRPGRADDGETTIFANNTGMGLQFAAVCARALALAEERGLGHEVPTDWFLEETSP</sequence>
<dbReference type="EMBL" id="VIWU01000001">
    <property type="protein sequence ID" value="TWF75211.1"/>
    <property type="molecule type" value="Genomic_DNA"/>
</dbReference>
<dbReference type="GO" id="GO:0005737">
    <property type="term" value="C:cytoplasm"/>
    <property type="evidence" value="ECO:0007669"/>
    <property type="project" value="TreeGrafter"/>
</dbReference>
<dbReference type="RefSeq" id="WP_147254452.1">
    <property type="nucleotide sequence ID" value="NZ_VIWU01000001.1"/>
</dbReference>
<dbReference type="PANTHER" id="PTHR13812">
    <property type="entry name" value="KETIMINE REDUCTASE MU-CRYSTALLIN"/>
    <property type="match status" value="1"/>
</dbReference>
<dbReference type="Gene3D" id="3.30.1780.10">
    <property type="entry name" value="ornithine cyclodeaminase, domain 1"/>
    <property type="match status" value="1"/>
</dbReference>
<dbReference type="AlphaFoldDB" id="A0A561SK21"/>
<dbReference type="InterPro" id="IPR036291">
    <property type="entry name" value="NAD(P)-bd_dom_sf"/>
</dbReference>
<comment type="caution">
    <text evidence="1">The sequence shown here is derived from an EMBL/GenBank/DDBJ whole genome shotgun (WGS) entry which is preliminary data.</text>
</comment>
<dbReference type="Gene3D" id="3.40.50.720">
    <property type="entry name" value="NAD(P)-binding Rossmann-like Domain"/>
    <property type="match status" value="1"/>
</dbReference>
<reference evidence="1 2" key="1">
    <citation type="submission" date="2019-06" db="EMBL/GenBank/DDBJ databases">
        <title>Sequencing the genomes of 1000 actinobacteria strains.</title>
        <authorList>
            <person name="Klenk H.-P."/>
        </authorList>
    </citation>
    <scope>NUCLEOTIDE SEQUENCE [LARGE SCALE GENOMIC DNA]</scope>
    <source>
        <strain evidence="1 2">DSM 45671</strain>
    </source>
</reference>
<protein>
    <submittedName>
        <fullName evidence="1">Ornithine cyclodeaminase/alanine dehydrogenase-like protein (Mu-crystallin family)</fullName>
    </submittedName>
</protein>
<proteinExistence type="predicted"/>
<organism evidence="1 2">
    <name type="scientific">Pseudonocardia hierapolitana</name>
    <dbReference type="NCBI Taxonomy" id="1128676"/>
    <lineage>
        <taxon>Bacteria</taxon>
        <taxon>Bacillati</taxon>
        <taxon>Actinomycetota</taxon>
        <taxon>Actinomycetes</taxon>
        <taxon>Pseudonocardiales</taxon>
        <taxon>Pseudonocardiaceae</taxon>
        <taxon>Pseudonocardia</taxon>
    </lineage>
</organism>
<evidence type="ECO:0000313" key="2">
    <source>
        <dbReference type="Proteomes" id="UP000321261"/>
    </source>
</evidence>
<keyword evidence="2" id="KW-1185">Reference proteome</keyword>
<name>A0A561SK21_9PSEU</name>
<dbReference type="Pfam" id="PF02423">
    <property type="entry name" value="OCD_Mu_crystall"/>
    <property type="match status" value="1"/>
</dbReference>
<dbReference type="InterPro" id="IPR023401">
    <property type="entry name" value="ODC_N"/>
</dbReference>